<sequence length="303" mass="33930">MDHPPPPPPPPSTTTAKRTRTQCTRTPKCNGKSSHLYCAICCHPLEGQPAPSPVSLPLELHMYRHPGEKVSKSTSIHAKVVAPADTTMFVEDCKDLGKNVGGILNQRYPDPSRVLLLFPSDDAKPLSKLPRSSFDKLIVLDGTWTQAKAMYLCLKDAGFQPVTIGFPANASVAQQTQPEETASIDQNNDLPESPSKKRNIDSTSSIDASTLSVTTSKDPEPVKTLFWRYQKVGDHALATIEAVYYFYRDYFNVYESGKEYDGRFDGLLYYFRLQYETVQGYYKANPDKQFTKKKSNAESYIKK</sequence>
<evidence type="ECO:0000256" key="3">
    <source>
        <dbReference type="ARBA" id="ARBA00022679"/>
    </source>
</evidence>
<organism evidence="14 15">
    <name type="scientific">Rhizoclosmatium globosum</name>
    <dbReference type="NCBI Taxonomy" id="329046"/>
    <lineage>
        <taxon>Eukaryota</taxon>
        <taxon>Fungi</taxon>
        <taxon>Fungi incertae sedis</taxon>
        <taxon>Chytridiomycota</taxon>
        <taxon>Chytridiomycota incertae sedis</taxon>
        <taxon>Chytridiomycetes</taxon>
        <taxon>Chytridiales</taxon>
        <taxon>Chytriomycetaceae</taxon>
        <taxon>Rhizoclosmatium</taxon>
    </lineage>
</organism>
<gene>
    <name evidence="14" type="ORF">BCR33DRAFT_767698</name>
</gene>
<dbReference type="GO" id="GO:0008033">
    <property type="term" value="P:tRNA processing"/>
    <property type="evidence" value="ECO:0007669"/>
    <property type="project" value="UniProtKB-KW"/>
</dbReference>
<dbReference type="OrthoDB" id="660555at2759"/>
<evidence type="ECO:0000256" key="5">
    <source>
        <dbReference type="ARBA" id="ARBA00022694"/>
    </source>
</evidence>
<comment type="subcellular location">
    <subcellularLocation>
        <location evidence="1">Nucleus</location>
    </subcellularLocation>
</comment>
<dbReference type="InterPro" id="IPR051521">
    <property type="entry name" value="tRNA_Mod/Golgi_Maint"/>
</dbReference>
<evidence type="ECO:0000313" key="15">
    <source>
        <dbReference type="Proteomes" id="UP000193642"/>
    </source>
</evidence>
<dbReference type="GO" id="GO:0016432">
    <property type="term" value="F:tRNA-uridine aminocarboxypropyltransferase activity"/>
    <property type="evidence" value="ECO:0007669"/>
    <property type="project" value="UniProtKB-EC"/>
</dbReference>
<evidence type="ECO:0000256" key="4">
    <source>
        <dbReference type="ARBA" id="ARBA00022691"/>
    </source>
</evidence>
<dbReference type="InterPro" id="IPR005636">
    <property type="entry name" value="DTW"/>
</dbReference>
<comment type="similarity">
    <text evidence="8">Belongs to the TDD superfamily. DTWD1 family.</text>
</comment>
<proteinExistence type="inferred from homology"/>
<dbReference type="GO" id="GO:0005634">
    <property type="term" value="C:nucleus"/>
    <property type="evidence" value="ECO:0007669"/>
    <property type="project" value="UniProtKB-SubCell"/>
</dbReference>
<reference evidence="14 15" key="1">
    <citation type="submission" date="2016-07" db="EMBL/GenBank/DDBJ databases">
        <title>Pervasive Adenine N6-methylation of Active Genes in Fungi.</title>
        <authorList>
            <consortium name="DOE Joint Genome Institute"/>
            <person name="Mondo S.J."/>
            <person name="Dannebaum R.O."/>
            <person name="Kuo R.C."/>
            <person name="Labutti K."/>
            <person name="Haridas S."/>
            <person name="Kuo A."/>
            <person name="Salamov A."/>
            <person name="Ahrendt S.R."/>
            <person name="Lipzen A."/>
            <person name="Sullivan W."/>
            <person name="Andreopoulos W.B."/>
            <person name="Clum A."/>
            <person name="Lindquist E."/>
            <person name="Daum C."/>
            <person name="Ramamoorthy G.K."/>
            <person name="Gryganskyi A."/>
            <person name="Culley D."/>
            <person name="Magnuson J.K."/>
            <person name="James T.Y."/>
            <person name="O'Malley M.A."/>
            <person name="Stajich J.E."/>
            <person name="Spatafora J.W."/>
            <person name="Visel A."/>
            <person name="Grigoriev I.V."/>
        </authorList>
    </citation>
    <scope>NUCLEOTIDE SEQUENCE [LARGE SCALE GENOMIC DNA]</scope>
    <source>
        <strain evidence="14 15">JEL800</strain>
    </source>
</reference>
<evidence type="ECO:0000256" key="7">
    <source>
        <dbReference type="ARBA" id="ARBA00037050"/>
    </source>
</evidence>
<evidence type="ECO:0000256" key="8">
    <source>
        <dbReference type="ARBA" id="ARBA00038290"/>
    </source>
</evidence>
<comment type="function">
    <text evidence="7">Catalyzes the formation of 3-(3-amino-3-carboxypropyl)uridine (acp3U) at position 20 in the D-loop of several cytoplasmic tRNAs (acp3U(20)).</text>
</comment>
<evidence type="ECO:0000313" key="14">
    <source>
        <dbReference type="EMBL" id="ORY40920.1"/>
    </source>
</evidence>
<keyword evidence="15" id="KW-1185">Reference proteome</keyword>
<evidence type="ECO:0000256" key="11">
    <source>
        <dbReference type="ARBA" id="ARBA00048718"/>
    </source>
</evidence>
<dbReference type="EMBL" id="MCGO01000033">
    <property type="protein sequence ID" value="ORY40920.1"/>
    <property type="molecule type" value="Genomic_DNA"/>
</dbReference>
<dbReference type="Pfam" id="PF03942">
    <property type="entry name" value="DTW"/>
    <property type="match status" value="1"/>
</dbReference>
<keyword evidence="6" id="KW-0539">Nucleus</keyword>
<evidence type="ECO:0000256" key="1">
    <source>
        <dbReference type="ARBA" id="ARBA00004123"/>
    </source>
</evidence>
<evidence type="ECO:0000256" key="10">
    <source>
        <dbReference type="ARBA" id="ARBA00042508"/>
    </source>
</evidence>
<keyword evidence="5" id="KW-0819">tRNA processing</keyword>
<evidence type="ECO:0000259" key="13">
    <source>
        <dbReference type="SMART" id="SM01144"/>
    </source>
</evidence>
<keyword evidence="3" id="KW-0808">Transferase</keyword>
<dbReference type="AlphaFoldDB" id="A0A1Y2C1L1"/>
<feature type="region of interest" description="Disordered" evidence="12">
    <location>
        <begin position="175"/>
        <end position="204"/>
    </location>
</feature>
<feature type="domain" description="DTW" evidence="13">
    <location>
        <begin position="34"/>
        <end position="283"/>
    </location>
</feature>
<evidence type="ECO:0000256" key="2">
    <source>
        <dbReference type="ARBA" id="ARBA00012386"/>
    </source>
</evidence>
<evidence type="ECO:0000256" key="9">
    <source>
        <dbReference type="ARBA" id="ARBA00039242"/>
    </source>
</evidence>
<protein>
    <recommendedName>
        <fullName evidence="9">tRNA-uridine aminocarboxypropyltransferase 1</fullName>
        <ecNumber evidence="2">2.5.1.25</ecNumber>
    </recommendedName>
    <alternativeName>
        <fullName evidence="10">DTW domain-containing protein 1</fullName>
    </alternativeName>
</protein>
<accession>A0A1Y2C1L1</accession>
<dbReference type="PANTHER" id="PTHR15627:SF8">
    <property type="entry name" value="TRNA-URIDINE AMINOCARBOXYPROPYLTRANSFERASE 1"/>
    <property type="match status" value="1"/>
</dbReference>
<dbReference type="SMART" id="SM01144">
    <property type="entry name" value="DTW"/>
    <property type="match status" value="1"/>
</dbReference>
<dbReference type="PANTHER" id="PTHR15627">
    <property type="entry name" value="NATURAL KILLER CELL-SPECIFIC ANTIGEN KLIP1"/>
    <property type="match status" value="1"/>
</dbReference>
<comment type="catalytic activity">
    <reaction evidence="11">
        <text>a uridine in tRNA + S-adenosyl-L-methionine = a 3-[(3S)-3-amino-3-carboxypropyl]uridine in tRNA + S-methyl-5'-thioadenosine + H(+)</text>
        <dbReference type="Rhea" id="RHEA:62432"/>
        <dbReference type="Rhea" id="RHEA-COMP:13339"/>
        <dbReference type="Rhea" id="RHEA-COMP:16092"/>
        <dbReference type="ChEBI" id="CHEBI:15378"/>
        <dbReference type="ChEBI" id="CHEBI:17509"/>
        <dbReference type="ChEBI" id="CHEBI:59789"/>
        <dbReference type="ChEBI" id="CHEBI:65315"/>
        <dbReference type="ChEBI" id="CHEBI:82930"/>
        <dbReference type="EC" id="2.5.1.25"/>
    </reaction>
</comment>
<dbReference type="Proteomes" id="UP000193642">
    <property type="component" value="Unassembled WGS sequence"/>
</dbReference>
<name>A0A1Y2C1L1_9FUNG</name>
<dbReference type="EC" id="2.5.1.25" evidence="2"/>
<evidence type="ECO:0000256" key="6">
    <source>
        <dbReference type="ARBA" id="ARBA00023242"/>
    </source>
</evidence>
<feature type="compositionally biased region" description="Polar residues" evidence="12">
    <location>
        <begin position="175"/>
        <end position="190"/>
    </location>
</feature>
<evidence type="ECO:0000256" key="12">
    <source>
        <dbReference type="SAM" id="MobiDB-lite"/>
    </source>
</evidence>
<keyword evidence="4" id="KW-0949">S-adenosyl-L-methionine</keyword>
<comment type="caution">
    <text evidence="14">The sequence shown here is derived from an EMBL/GenBank/DDBJ whole genome shotgun (WGS) entry which is preliminary data.</text>
</comment>